<reference evidence="1 2" key="1">
    <citation type="journal article" date="2016" name="Nat. Commun.">
        <title>Thousands of microbial genomes shed light on interconnected biogeochemical processes in an aquifer system.</title>
        <authorList>
            <person name="Anantharaman K."/>
            <person name="Brown C.T."/>
            <person name="Hug L.A."/>
            <person name="Sharon I."/>
            <person name="Castelle C.J."/>
            <person name="Probst A.J."/>
            <person name="Thomas B.C."/>
            <person name="Singh A."/>
            <person name="Wilkins M.J."/>
            <person name="Karaoz U."/>
            <person name="Brodie E.L."/>
            <person name="Williams K.H."/>
            <person name="Hubbard S.S."/>
            <person name="Banfield J.F."/>
        </authorList>
    </citation>
    <scope>NUCLEOTIDE SEQUENCE [LARGE SCALE GENOMIC DNA]</scope>
</reference>
<gene>
    <name evidence="1" type="ORF">A2W18_07690</name>
</gene>
<accession>A0A1F6UZY3</accession>
<protein>
    <recommendedName>
        <fullName evidence="3">Aminopeptidase</fullName>
    </recommendedName>
</protein>
<organism evidence="1 2">
    <name type="scientific">Candidatus Muproteobacteria bacterium RBG_16_60_9</name>
    <dbReference type="NCBI Taxonomy" id="1817755"/>
    <lineage>
        <taxon>Bacteria</taxon>
        <taxon>Pseudomonadati</taxon>
        <taxon>Pseudomonadota</taxon>
        <taxon>Candidatus Muproteobacteria</taxon>
    </lineage>
</organism>
<name>A0A1F6UZY3_9PROT</name>
<dbReference type="AlphaFoldDB" id="A0A1F6UZY3"/>
<dbReference type="PIRSF" id="PIRSF029285">
    <property type="entry name" value="Aminopept"/>
    <property type="match status" value="1"/>
</dbReference>
<comment type="caution">
    <text evidence="1">The sequence shown here is derived from an EMBL/GenBank/DDBJ whole genome shotgun (WGS) entry which is preliminary data.</text>
</comment>
<proteinExistence type="predicted"/>
<dbReference type="Proteomes" id="UP000179076">
    <property type="component" value="Unassembled WGS sequence"/>
</dbReference>
<evidence type="ECO:0000313" key="2">
    <source>
        <dbReference type="Proteomes" id="UP000179076"/>
    </source>
</evidence>
<dbReference type="EMBL" id="MFSP01000170">
    <property type="protein sequence ID" value="OGI62694.1"/>
    <property type="molecule type" value="Genomic_DNA"/>
</dbReference>
<dbReference type="Pfam" id="PF10023">
    <property type="entry name" value="Aminopep"/>
    <property type="match status" value="1"/>
</dbReference>
<dbReference type="InterPro" id="IPR014553">
    <property type="entry name" value="Aminopept"/>
</dbReference>
<evidence type="ECO:0000313" key="1">
    <source>
        <dbReference type="EMBL" id="OGI62694.1"/>
    </source>
</evidence>
<evidence type="ECO:0008006" key="3">
    <source>
        <dbReference type="Google" id="ProtNLM"/>
    </source>
</evidence>
<sequence>MFSRLLLIAILVLPAVGCANFGFYTQAVKGEFQLYSRTRPIEDVVADAQTDAELKDRLRRVLEIREFASRELALPDNDSYRVYADLERPFALWNVFATSELSLKPTQWCFLFIGCVTYRGYFVRADATAFADELRSAGDDVYVGGVPVYSTLGWFDDPMLNTFVNRPLPEVAGLVFHELAHHKLFIKGDTTFNESFAVTVELEGVRRWLQGDSAAGEFAGYQNQVKRRDNFIALMLKYRDRLDAIYRSDVAEIDKRAAKQRILGELRTEYQQVRAGWNGYTGYDKWFAQDLNNAHFVSVGTYYQLVPAFQALLARERGDLPAFYRTAKEIGQLPEKERMAALNRLLPSTASAVN</sequence>